<evidence type="ECO:0000313" key="3">
    <source>
        <dbReference type="EMBL" id="CAK5271329.1"/>
    </source>
</evidence>
<keyword evidence="1" id="KW-1133">Transmembrane helix</keyword>
<dbReference type="Proteomes" id="UP001295794">
    <property type="component" value="Unassembled WGS sequence"/>
</dbReference>
<dbReference type="PANTHER" id="PTHR40465">
    <property type="entry name" value="CHROMOSOME 1, WHOLE GENOME SHOTGUN SEQUENCE"/>
    <property type="match status" value="1"/>
</dbReference>
<keyword evidence="1" id="KW-0812">Transmembrane</keyword>
<keyword evidence="4" id="KW-1185">Reference proteome</keyword>
<proteinExistence type="predicted"/>
<organism evidence="3 4">
    <name type="scientific">Mycena citricolor</name>
    <dbReference type="NCBI Taxonomy" id="2018698"/>
    <lineage>
        <taxon>Eukaryota</taxon>
        <taxon>Fungi</taxon>
        <taxon>Dikarya</taxon>
        <taxon>Basidiomycota</taxon>
        <taxon>Agaricomycotina</taxon>
        <taxon>Agaricomycetes</taxon>
        <taxon>Agaricomycetidae</taxon>
        <taxon>Agaricales</taxon>
        <taxon>Marasmiineae</taxon>
        <taxon>Mycenaceae</taxon>
        <taxon>Mycena</taxon>
    </lineage>
</organism>
<dbReference type="InterPro" id="IPR045339">
    <property type="entry name" value="DUF6534"/>
</dbReference>
<name>A0AAD2K0Z7_9AGAR</name>
<evidence type="ECO:0000313" key="4">
    <source>
        <dbReference type="Proteomes" id="UP001295794"/>
    </source>
</evidence>
<feature type="domain" description="DUF6534" evidence="2">
    <location>
        <begin position="161"/>
        <end position="247"/>
    </location>
</feature>
<accession>A0AAD2K0Z7</accession>
<feature type="transmembrane region" description="Helical" evidence="1">
    <location>
        <begin position="193"/>
        <end position="218"/>
    </location>
</feature>
<feature type="transmembrane region" description="Helical" evidence="1">
    <location>
        <begin position="6"/>
        <end position="25"/>
    </location>
</feature>
<evidence type="ECO:0000259" key="2">
    <source>
        <dbReference type="Pfam" id="PF20152"/>
    </source>
</evidence>
<evidence type="ECO:0000256" key="1">
    <source>
        <dbReference type="SAM" id="Phobius"/>
    </source>
</evidence>
<feature type="transmembrane region" description="Helical" evidence="1">
    <location>
        <begin position="116"/>
        <end position="132"/>
    </location>
</feature>
<dbReference type="EMBL" id="CAVNYO010000169">
    <property type="protein sequence ID" value="CAK5271329.1"/>
    <property type="molecule type" value="Genomic_DNA"/>
</dbReference>
<dbReference type="PANTHER" id="PTHR40465:SF1">
    <property type="entry name" value="DUF6534 DOMAIN-CONTAINING PROTEIN"/>
    <property type="match status" value="1"/>
</dbReference>
<feature type="transmembrane region" description="Helical" evidence="1">
    <location>
        <begin position="152"/>
        <end position="177"/>
    </location>
</feature>
<keyword evidence="1" id="KW-0472">Membrane</keyword>
<feature type="transmembrane region" description="Helical" evidence="1">
    <location>
        <begin position="46"/>
        <end position="69"/>
    </location>
</feature>
<reference evidence="3" key="1">
    <citation type="submission" date="2023-11" db="EMBL/GenBank/DDBJ databases">
        <authorList>
            <person name="De Vega J J."/>
            <person name="De Vega J J."/>
        </authorList>
    </citation>
    <scope>NUCLEOTIDE SEQUENCE</scope>
</reference>
<dbReference type="AlphaFoldDB" id="A0AAD2K0Z7"/>
<gene>
    <name evidence="3" type="ORF">MYCIT1_LOCUS16302</name>
</gene>
<dbReference type="Pfam" id="PF20152">
    <property type="entry name" value="DUF6534"/>
    <property type="match status" value="1"/>
</dbReference>
<comment type="caution">
    <text evidence="3">The sequence shown here is derived from an EMBL/GenBank/DDBJ whole genome shotgun (WGS) entry which is preliminary data.</text>
</comment>
<feature type="transmembrane region" description="Helical" evidence="1">
    <location>
        <begin position="84"/>
        <end position="104"/>
    </location>
</feature>
<sequence length="341" mass="37669">MGEFDTTLGALCVAYMLAWGLFGVMSMQTYRYYHIFIKDALWIKTLVGGLWILDTLQLVLIGSCLYFWVITNYANPAVLANSTWTFNIGILVTNSIVIIVQFFLARRVWILSNRNYLLTGLIVTLSCCYYGFEMDRAAVQLVKIELFFKFQTIASVGLACAAAADLTIATSLSWYLLRSRTGIKTTDSVVNKLILYAMNTGTLTAIVVLIDMICFLTMPNNLIHIAFNLVSGKLYTNSLLATLNYRDTVRSHAPRAMNMNTTISLSHMSAATGPTGGSSIGTAPVFAPNSKFHSSASTGDHTLGVTASQMEDYTISNASELKVCGRYFYDQPTQLNHEPVH</sequence>
<protein>
    <recommendedName>
        <fullName evidence="2">DUF6534 domain-containing protein</fullName>
    </recommendedName>
</protein>